<sequence>MKKIINYLKSMKFGLMLLFYLVILSFIGSMVPQGRDEIFYSRLYSERVVNMIMLSKADDIYHSFYFLIGAVALSVNLFLCSIFRINSIVKTIYSIPDYKVLTKYKSKEFTALKDDKKIKDFMTEIGFKNYNIHEAKGEKLYYGRRNRIGYLGSWVIHLGVFLVIAFYTYGQYTYFSTAVYGVPASSQVLEGTDIDVKIHDFKIEYRDDGSISQYISNIELVKDEETVLWKDVFVNNPLRYNGYAFYQTSTGWATDFEIHKGDELLKKDIFYEGTAIIEEKEGIVIQFAKFYPDFDMRGRFVSLSNDLNNPFILYTVFYNGHRVAMNVAEAGESIEWHQYTFKFSNPQRYTYLQVNKMKGKVGAMFGSALILIGLIICFYFKPKELVIRREQNKLQVYGKNMIVDI</sequence>
<dbReference type="PANTHER" id="PTHR31566">
    <property type="entry name" value="CYTOCHROME C BIOGENESIS PROTEIN CCS1, CHLOROPLASTIC"/>
    <property type="match status" value="1"/>
</dbReference>
<dbReference type="Proteomes" id="UP000295504">
    <property type="component" value="Unassembled WGS sequence"/>
</dbReference>
<gene>
    <name evidence="8" type="ORF">EDD79_1001102</name>
</gene>
<evidence type="ECO:0000256" key="2">
    <source>
        <dbReference type="ARBA" id="ARBA00022692"/>
    </source>
</evidence>
<dbReference type="Pfam" id="PF05140">
    <property type="entry name" value="ResB"/>
    <property type="match status" value="1"/>
</dbReference>
<feature type="transmembrane region" description="Helical" evidence="6">
    <location>
        <begin position="60"/>
        <end position="83"/>
    </location>
</feature>
<dbReference type="InterPro" id="IPR007816">
    <property type="entry name" value="ResB-like_domain"/>
</dbReference>
<evidence type="ECO:0000256" key="5">
    <source>
        <dbReference type="ARBA" id="ARBA00023136"/>
    </source>
</evidence>
<keyword evidence="4 6" id="KW-1133">Transmembrane helix</keyword>
<evidence type="ECO:0000256" key="6">
    <source>
        <dbReference type="SAM" id="Phobius"/>
    </source>
</evidence>
<organism evidence="8 9">
    <name type="scientific">Serpentinicella alkaliphila</name>
    <dbReference type="NCBI Taxonomy" id="1734049"/>
    <lineage>
        <taxon>Bacteria</taxon>
        <taxon>Bacillati</taxon>
        <taxon>Bacillota</taxon>
        <taxon>Clostridia</taxon>
        <taxon>Peptostreptococcales</taxon>
        <taxon>Natronincolaceae</taxon>
        <taxon>Serpentinicella</taxon>
    </lineage>
</organism>
<evidence type="ECO:0000256" key="3">
    <source>
        <dbReference type="ARBA" id="ARBA00022748"/>
    </source>
</evidence>
<evidence type="ECO:0000256" key="4">
    <source>
        <dbReference type="ARBA" id="ARBA00022989"/>
    </source>
</evidence>
<keyword evidence="9" id="KW-1185">Reference proteome</keyword>
<comment type="caution">
    <text evidence="8">The sequence shown here is derived from an EMBL/GenBank/DDBJ whole genome shotgun (WGS) entry which is preliminary data.</text>
</comment>
<evidence type="ECO:0000256" key="1">
    <source>
        <dbReference type="ARBA" id="ARBA00004141"/>
    </source>
</evidence>
<accession>A0A4R2TVK4</accession>
<keyword evidence="2 6" id="KW-0812">Transmembrane</keyword>
<reference evidence="8 9" key="1">
    <citation type="submission" date="2019-03" db="EMBL/GenBank/DDBJ databases">
        <title>Genomic Encyclopedia of Type Strains, Phase IV (KMG-IV): sequencing the most valuable type-strain genomes for metagenomic binning, comparative biology and taxonomic classification.</title>
        <authorList>
            <person name="Goeker M."/>
        </authorList>
    </citation>
    <scope>NUCLEOTIDE SEQUENCE [LARGE SCALE GENOMIC DNA]</scope>
    <source>
        <strain evidence="8 9">DSM 100013</strain>
    </source>
</reference>
<evidence type="ECO:0000313" key="8">
    <source>
        <dbReference type="EMBL" id="TCQ08018.1"/>
    </source>
</evidence>
<dbReference type="PANTHER" id="PTHR31566:SF0">
    <property type="entry name" value="CYTOCHROME C BIOGENESIS PROTEIN CCS1, CHLOROPLASTIC"/>
    <property type="match status" value="1"/>
</dbReference>
<dbReference type="InterPro" id="IPR023494">
    <property type="entry name" value="Cyt_c_bgen_Ccs1/CcsB/ResB"/>
</dbReference>
<dbReference type="GO" id="GO:0017004">
    <property type="term" value="P:cytochrome complex assembly"/>
    <property type="evidence" value="ECO:0007669"/>
    <property type="project" value="UniProtKB-KW"/>
</dbReference>
<proteinExistence type="predicted"/>
<keyword evidence="3" id="KW-0201">Cytochrome c-type biogenesis</keyword>
<dbReference type="AlphaFoldDB" id="A0A4R2TVK4"/>
<dbReference type="EMBL" id="SLYC01000001">
    <property type="protein sequence ID" value="TCQ08018.1"/>
    <property type="molecule type" value="Genomic_DNA"/>
</dbReference>
<evidence type="ECO:0000259" key="7">
    <source>
        <dbReference type="Pfam" id="PF05140"/>
    </source>
</evidence>
<protein>
    <submittedName>
        <fullName evidence="8">Cytochrome c biogenesis protein</fullName>
    </submittedName>
</protein>
<dbReference type="RefSeq" id="WP_132847194.1">
    <property type="nucleotide sequence ID" value="NZ_CP058648.1"/>
</dbReference>
<evidence type="ECO:0000313" key="9">
    <source>
        <dbReference type="Proteomes" id="UP000295504"/>
    </source>
</evidence>
<keyword evidence="5 6" id="KW-0472">Membrane</keyword>
<feature type="transmembrane region" description="Helical" evidence="6">
    <location>
        <begin position="361"/>
        <end position="380"/>
    </location>
</feature>
<comment type="subcellular location">
    <subcellularLocation>
        <location evidence="1">Membrane</location>
        <topology evidence="1">Multi-pass membrane protein</topology>
    </subcellularLocation>
</comment>
<name>A0A4R2TVK4_9FIRM</name>
<feature type="domain" description="ResB-like" evidence="7">
    <location>
        <begin position="11"/>
        <end position="393"/>
    </location>
</feature>
<dbReference type="GO" id="GO:0016020">
    <property type="term" value="C:membrane"/>
    <property type="evidence" value="ECO:0007669"/>
    <property type="project" value="UniProtKB-SubCell"/>
</dbReference>
<feature type="transmembrane region" description="Helical" evidence="6">
    <location>
        <begin position="148"/>
        <end position="169"/>
    </location>
</feature>
<dbReference type="OrthoDB" id="9770923at2"/>